<dbReference type="InterPro" id="IPR009053">
    <property type="entry name" value="Prefoldin"/>
</dbReference>
<feature type="region of interest" description="Disordered" evidence="5">
    <location>
        <begin position="210"/>
        <end position="233"/>
    </location>
</feature>
<dbReference type="GO" id="GO:0015631">
    <property type="term" value="F:tubulin binding"/>
    <property type="evidence" value="ECO:0007669"/>
    <property type="project" value="TreeGrafter"/>
</dbReference>
<feature type="compositionally biased region" description="Basic and acidic residues" evidence="5">
    <location>
        <begin position="215"/>
        <end position="233"/>
    </location>
</feature>
<feature type="region of interest" description="Disordered" evidence="5">
    <location>
        <begin position="1"/>
        <end position="22"/>
    </location>
</feature>
<keyword evidence="2 3" id="KW-0143">Chaperone</keyword>
<dbReference type="EMBL" id="JAJGCB010000028">
    <property type="protein sequence ID" value="KAJ8987077.1"/>
    <property type="molecule type" value="Genomic_DNA"/>
</dbReference>
<keyword evidence="4" id="KW-0175">Coiled coil</keyword>
<dbReference type="PANTHER" id="PTHR12409">
    <property type="entry name" value="PREFOLDIN SUBUNIT 3"/>
    <property type="match status" value="1"/>
</dbReference>
<dbReference type="PIRSF" id="PIRSF016396">
    <property type="entry name" value="Prefoldin_subunit_3"/>
    <property type="match status" value="1"/>
</dbReference>
<organism evidence="6 7">
    <name type="scientific">Exophiala dermatitidis</name>
    <name type="common">Black yeast-like fungus</name>
    <name type="synonym">Wangiella dermatitidis</name>
    <dbReference type="NCBI Taxonomy" id="5970"/>
    <lineage>
        <taxon>Eukaryota</taxon>
        <taxon>Fungi</taxon>
        <taxon>Dikarya</taxon>
        <taxon>Ascomycota</taxon>
        <taxon>Pezizomycotina</taxon>
        <taxon>Eurotiomycetes</taxon>
        <taxon>Chaetothyriomycetidae</taxon>
        <taxon>Chaetothyriales</taxon>
        <taxon>Herpotrichiellaceae</taxon>
        <taxon>Exophiala</taxon>
    </lineage>
</organism>
<gene>
    <name evidence="6" type="ORF">HRR80_008820</name>
</gene>
<dbReference type="Gene3D" id="1.10.287.370">
    <property type="match status" value="1"/>
</dbReference>
<dbReference type="GO" id="GO:0006457">
    <property type="term" value="P:protein folding"/>
    <property type="evidence" value="ECO:0007669"/>
    <property type="project" value="UniProtKB-UniRule"/>
</dbReference>
<evidence type="ECO:0000313" key="6">
    <source>
        <dbReference type="EMBL" id="KAJ8987077.1"/>
    </source>
</evidence>
<dbReference type="InterPro" id="IPR016655">
    <property type="entry name" value="PFD3"/>
</dbReference>
<comment type="function">
    <text evidence="3">Binds specifically to cytosolic chaperonin (c-CPN) and transfers target proteins to it. Binds to nascent polypeptide chain and promotes folding in an environment in which there are many competing pathways for nonnative proteins.</text>
</comment>
<dbReference type="Proteomes" id="UP001161757">
    <property type="component" value="Unassembled WGS sequence"/>
</dbReference>
<accession>A0AAN6IQS4</accession>
<evidence type="ECO:0000256" key="1">
    <source>
        <dbReference type="ARBA" id="ARBA00010048"/>
    </source>
</evidence>
<evidence type="ECO:0000256" key="2">
    <source>
        <dbReference type="ARBA" id="ARBA00023186"/>
    </source>
</evidence>
<feature type="region of interest" description="Disordered" evidence="5">
    <location>
        <begin position="91"/>
        <end position="117"/>
    </location>
</feature>
<dbReference type="PANTHER" id="PTHR12409:SF0">
    <property type="entry name" value="PREFOLDIN SUBUNIT 3"/>
    <property type="match status" value="1"/>
</dbReference>
<name>A0AAN6IQS4_EXODE</name>
<evidence type="ECO:0000313" key="7">
    <source>
        <dbReference type="Proteomes" id="UP001161757"/>
    </source>
</evidence>
<comment type="similarity">
    <text evidence="1 3">Belongs to the prefoldin subunit alpha family.</text>
</comment>
<feature type="compositionally biased region" description="Acidic residues" evidence="5">
    <location>
        <begin position="97"/>
        <end position="110"/>
    </location>
</feature>
<reference evidence="6" key="1">
    <citation type="submission" date="2023-01" db="EMBL/GenBank/DDBJ databases">
        <title>Exophiala dermititidis isolated from Cystic Fibrosis Patient.</title>
        <authorList>
            <person name="Kurbessoian T."/>
            <person name="Crocker A."/>
            <person name="Murante D."/>
            <person name="Hogan D.A."/>
            <person name="Stajich J.E."/>
        </authorList>
    </citation>
    <scope>NUCLEOTIDE SEQUENCE</scope>
    <source>
        <strain evidence="6">Ex8</strain>
    </source>
</reference>
<dbReference type="CDD" id="cd23156">
    <property type="entry name" value="Prefoldin_3"/>
    <property type="match status" value="1"/>
</dbReference>
<sequence>MASSGTMDKSQTTTNPRGIPSFPFMSNVTDYVKSLEDVEPTLTRFQEMVSKYTFMQQNVERRAAGLKEKLPDMKRTLEVVKFLKKKRKDIANTSNTDSDDGDDLDADTDGLDPNKSDEIETTFSLQDTLYAKAKIRPAEINEVYLWLGANVMVAYPLDEAEELLQSKLDKAKESLAAAEEDLEFLRIQITTLEVAIARVHNWDVGEKRKLRAQGKLKDHDHDEESKGKGKEKE</sequence>
<dbReference type="GO" id="GO:0007017">
    <property type="term" value="P:microtubule-based process"/>
    <property type="evidence" value="ECO:0007669"/>
    <property type="project" value="TreeGrafter"/>
</dbReference>
<dbReference type="Pfam" id="PF02996">
    <property type="entry name" value="Prefoldin"/>
    <property type="match status" value="1"/>
</dbReference>
<dbReference type="AlphaFoldDB" id="A0AAN6IQS4"/>
<comment type="caution">
    <text evidence="6">The sequence shown here is derived from an EMBL/GenBank/DDBJ whole genome shotgun (WGS) entry which is preliminary data.</text>
</comment>
<comment type="subunit">
    <text evidence="3">Heterohexamer of two PFD-alpha type and four PFD-beta type subunits.</text>
</comment>
<dbReference type="InterPro" id="IPR004127">
    <property type="entry name" value="Prefoldin_subunit_alpha"/>
</dbReference>
<evidence type="ECO:0000256" key="5">
    <source>
        <dbReference type="SAM" id="MobiDB-lite"/>
    </source>
</evidence>
<evidence type="ECO:0000256" key="3">
    <source>
        <dbReference type="PIRNR" id="PIRNR016396"/>
    </source>
</evidence>
<evidence type="ECO:0000256" key="4">
    <source>
        <dbReference type="SAM" id="Coils"/>
    </source>
</evidence>
<feature type="coiled-coil region" evidence="4">
    <location>
        <begin position="157"/>
        <end position="195"/>
    </location>
</feature>
<proteinExistence type="inferred from homology"/>
<protein>
    <recommendedName>
        <fullName evidence="3">Prefoldin subunit 3</fullName>
    </recommendedName>
</protein>
<dbReference type="GO" id="GO:0007021">
    <property type="term" value="P:tubulin complex assembly"/>
    <property type="evidence" value="ECO:0007669"/>
    <property type="project" value="TreeGrafter"/>
</dbReference>
<dbReference type="GO" id="GO:0005737">
    <property type="term" value="C:cytoplasm"/>
    <property type="evidence" value="ECO:0007669"/>
    <property type="project" value="TreeGrafter"/>
</dbReference>
<dbReference type="SUPFAM" id="SSF46579">
    <property type="entry name" value="Prefoldin"/>
    <property type="match status" value="1"/>
</dbReference>
<dbReference type="GO" id="GO:0016272">
    <property type="term" value="C:prefoldin complex"/>
    <property type="evidence" value="ECO:0007669"/>
    <property type="project" value="UniProtKB-UniRule"/>
</dbReference>
<feature type="compositionally biased region" description="Polar residues" evidence="5">
    <location>
        <begin position="1"/>
        <end position="16"/>
    </location>
</feature>